<feature type="compositionally biased region" description="Basic residues" evidence="1">
    <location>
        <begin position="1"/>
        <end position="11"/>
    </location>
</feature>
<dbReference type="Proteomes" id="UP000257323">
    <property type="component" value="Unassembled WGS sequence"/>
</dbReference>
<reference evidence="3 4" key="1">
    <citation type="submission" date="2018-08" db="EMBL/GenBank/DDBJ databases">
        <title>Genome analysis of the thermophilic bacterium of the candidate phylum Aminicenantes from deep subsurface aquifer revealed its physiology and ecological role.</title>
        <authorList>
            <person name="Kadnikov V.V."/>
            <person name="Mardanov A.V."/>
            <person name="Beletsky A.V."/>
            <person name="Karnachuk O.V."/>
            <person name="Ravin N.V."/>
        </authorList>
    </citation>
    <scope>NUCLEOTIDE SEQUENCE [LARGE SCALE GENOMIC DNA]</scope>
    <source>
        <strain evidence="3">BY38</strain>
    </source>
</reference>
<evidence type="ECO:0000256" key="1">
    <source>
        <dbReference type="SAM" id="MobiDB-lite"/>
    </source>
</evidence>
<evidence type="ECO:0000256" key="2">
    <source>
        <dbReference type="SAM" id="Phobius"/>
    </source>
</evidence>
<dbReference type="EMBL" id="QUAH01000024">
    <property type="protein sequence ID" value="RFT14668.1"/>
    <property type="molecule type" value="Genomic_DNA"/>
</dbReference>
<proteinExistence type="predicted"/>
<feature type="region of interest" description="Disordered" evidence="1">
    <location>
        <begin position="1"/>
        <end position="21"/>
    </location>
</feature>
<keyword evidence="2" id="KW-0812">Transmembrane</keyword>
<name>A0A3E2BIV9_9BACT</name>
<accession>A0A3E2BIV9</accession>
<feature type="transmembrane region" description="Helical" evidence="2">
    <location>
        <begin position="42"/>
        <end position="59"/>
    </location>
</feature>
<organism evidence="3 4">
    <name type="scientific">Candidatus Saccharicenans subterraneus</name>
    <dbReference type="NCBI Taxonomy" id="2508984"/>
    <lineage>
        <taxon>Bacteria</taxon>
        <taxon>Candidatus Aminicenantota</taxon>
        <taxon>Candidatus Aminicenantia</taxon>
        <taxon>Candidatus Aminicenantales</taxon>
        <taxon>Candidatus Saccharicenantaceae</taxon>
        <taxon>Candidatus Saccharicenans</taxon>
    </lineage>
</organism>
<comment type="caution">
    <text evidence="3">The sequence shown here is derived from an EMBL/GenBank/DDBJ whole genome shotgun (WGS) entry which is preliminary data.</text>
</comment>
<evidence type="ECO:0000313" key="3">
    <source>
        <dbReference type="EMBL" id="RFT14668.1"/>
    </source>
</evidence>
<feature type="compositionally biased region" description="Basic and acidic residues" evidence="1">
    <location>
        <begin position="157"/>
        <end position="179"/>
    </location>
</feature>
<evidence type="ECO:0000313" key="4">
    <source>
        <dbReference type="Proteomes" id="UP000257323"/>
    </source>
</evidence>
<gene>
    <name evidence="3" type="ORF">OP8BY_2494</name>
</gene>
<keyword evidence="2" id="KW-0472">Membrane</keyword>
<dbReference type="AlphaFoldDB" id="A0A3E2BIV9"/>
<protein>
    <submittedName>
        <fullName evidence="3">Uncharacterized protein</fullName>
    </submittedName>
</protein>
<keyword evidence="2" id="KW-1133">Transmembrane helix</keyword>
<feature type="region of interest" description="Disordered" evidence="1">
    <location>
        <begin position="149"/>
        <end position="179"/>
    </location>
</feature>
<sequence>MNLKKKTKRTGTKPGQLADLGRDLPYVPVNLNDDSTRSRRQALGLLFKGAAFLAAWPFISKEARAGRLKGLVGESAPGAENLTARQAARIIGQEVLHTNVPHKNIAHQNVAHKDTHTNTHVNESKHVDMAPEGFEHTNTTIHTNQNVQGHVNVPHTDNPHTNEPHTNVEHVNRPTQEKA</sequence>